<sequence length="146" mass="16358">MNPKARAPSDCYTSQQTLFRFMLASQGDPFATAAAEDSAPTHSDFIHLRIQARTGRKSITTVQGLNPQVLLYPLCLRHQTLFFGSQIDFNKLLKAFRKLFNCNGTVITDPELGQVIQLQGDHRTDIAQFLVQEQLATRDKIKLHGG</sequence>
<comment type="similarity">
    <text evidence="1">Belongs to the SUI1 family.</text>
</comment>
<keyword evidence="2" id="KW-0648">Protein biosynthesis</keyword>
<dbReference type="InterPro" id="IPR036877">
    <property type="entry name" value="SUI1_dom_sf"/>
</dbReference>
<dbReference type="Proteomes" id="UP001141327">
    <property type="component" value="Unassembled WGS sequence"/>
</dbReference>
<dbReference type="PANTHER" id="PTHR10388">
    <property type="entry name" value="EUKARYOTIC TRANSLATION INITIATION FACTOR SUI1"/>
    <property type="match status" value="1"/>
</dbReference>
<gene>
    <name evidence="4" type="ORF">PAPYR_11317</name>
</gene>
<feature type="domain" description="SUI1" evidence="3">
    <location>
        <begin position="46"/>
        <end position="134"/>
    </location>
</feature>
<dbReference type="InterPro" id="IPR001950">
    <property type="entry name" value="SUI1"/>
</dbReference>
<dbReference type="Gene3D" id="3.30.780.10">
    <property type="entry name" value="SUI1-like domain"/>
    <property type="match status" value="1"/>
</dbReference>
<evidence type="ECO:0000313" key="4">
    <source>
        <dbReference type="EMBL" id="KAJ4454072.1"/>
    </source>
</evidence>
<dbReference type="SUPFAM" id="SSF55159">
    <property type="entry name" value="eIF1-like"/>
    <property type="match status" value="1"/>
</dbReference>
<dbReference type="InterPro" id="IPR005874">
    <property type="entry name" value="SUI1_euk"/>
</dbReference>
<evidence type="ECO:0000259" key="3">
    <source>
        <dbReference type="PROSITE" id="PS50296"/>
    </source>
</evidence>
<name>A0ABQ8U6V9_9EUKA</name>
<evidence type="ECO:0000313" key="5">
    <source>
        <dbReference type="Proteomes" id="UP001141327"/>
    </source>
</evidence>
<dbReference type="PROSITE" id="PS50296">
    <property type="entry name" value="SUI1"/>
    <property type="match status" value="1"/>
</dbReference>
<dbReference type="GO" id="GO:0003743">
    <property type="term" value="F:translation initiation factor activity"/>
    <property type="evidence" value="ECO:0007669"/>
    <property type="project" value="UniProtKB-KW"/>
</dbReference>
<evidence type="ECO:0000256" key="1">
    <source>
        <dbReference type="ARBA" id="ARBA00005422"/>
    </source>
</evidence>
<comment type="caution">
    <text evidence="4">The sequence shown here is derived from an EMBL/GenBank/DDBJ whole genome shotgun (WGS) entry which is preliminary data.</text>
</comment>
<organism evidence="4 5">
    <name type="scientific">Paratrimastix pyriformis</name>
    <dbReference type="NCBI Taxonomy" id="342808"/>
    <lineage>
        <taxon>Eukaryota</taxon>
        <taxon>Metamonada</taxon>
        <taxon>Preaxostyla</taxon>
        <taxon>Paratrimastigidae</taxon>
        <taxon>Paratrimastix</taxon>
    </lineage>
</organism>
<proteinExistence type="inferred from homology"/>
<dbReference type="PIRSF" id="PIRSF004499">
    <property type="entry name" value="SUI1_euk"/>
    <property type="match status" value="1"/>
</dbReference>
<keyword evidence="5" id="KW-1185">Reference proteome</keyword>
<dbReference type="Pfam" id="PF01253">
    <property type="entry name" value="SUI1"/>
    <property type="match status" value="1"/>
</dbReference>
<protein>
    <submittedName>
        <fullName evidence="4">Translation initiation factor SUI1 family protein</fullName>
    </submittedName>
</protein>
<accession>A0ABQ8U6V9</accession>
<keyword evidence="4" id="KW-0396">Initiation factor</keyword>
<dbReference type="CDD" id="cd11566">
    <property type="entry name" value="eIF1_SUI1"/>
    <property type="match status" value="1"/>
</dbReference>
<reference evidence="4" key="1">
    <citation type="journal article" date="2022" name="bioRxiv">
        <title>Genomics of Preaxostyla Flagellates Illuminates Evolutionary Transitions and the Path Towards Mitochondrial Loss.</title>
        <authorList>
            <person name="Novak L.V.F."/>
            <person name="Treitli S.C."/>
            <person name="Pyrih J."/>
            <person name="Halakuc P."/>
            <person name="Pipaliya S.V."/>
            <person name="Vacek V."/>
            <person name="Brzon O."/>
            <person name="Soukal P."/>
            <person name="Eme L."/>
            <person name="Dacks J.B."/>
            <person name="Karnkowska A."/>
            <person name="Elias M."/>
            <person name="Hampl V."/>
        </authorList>
    </citation>
    <scope>NUCLEOTIDE SEQUENCE</scope>
    <source>
        <strain evidence="4">RCP-MX</strain>
    </source>
</reference>
<evidence type="ECO:0000256" key="2">
    <source>
        <dbReference type="ARBA" id="ARBA00022917"/>
    </source>
</evidence>
<dbReference type="EMBL" id="JAPMOS010000188">
    <property type="protein sequence ID" value="KAJ4454072.1"/>
    <property type="molecule type" value="Genomic_DNA"/>
</dbReference>